<sequence>MTDTQERTALVVGAGLVGTLAAAMLASRGWTVTLLEGRPDPRLGTHAERARSINLALSPRGIEGLRSVSDELVERVLKEGIEMRGRMLHKKAKAKGKGKVDKEGQDYGRYEEEGECIRSISRTALGIHLLDHVDGLPKEGRGSVTTRFETRLSEMDLRNGQGVDVVLQAKGAEPEKRHFDFVLGGDGAYSRVRQQMMRGSRIRFDYRQFYAPHSYLELSIPAGPDDTFLLEPNYLHIWPRGEFMLIALANQDKSFTLTLFAHDSTFSTIDAQLAARAKSGADDKLDADHPVVDLFRREFSDALELMGEEALVRYWRENPKDGLITVECSPYHFEDKVLIIGDAAHAMGMNCGFEDVRVLSSILDQFGASPSPLVPSPLPYSSVTPALPCVPARAPTGDAPPAAAHTPLGLALSTYTLLRAPSLRAIQTLAHRNYTEMASAVLSPLYLLRLSLDSVLSRVCALPLFAVERDRSDPTRDRGGRWESLYRMTTFRPGLAYEEVNRRREWQSRMLDLAAKVVGGLAIGGTAVAVGLRVAGRYRLVRVE</sequence>
<comment type="cofactor">
    <cofactor evidence="1">
        <name>FAD</name>
        <dbReference type="ChEBI" id="CHEBI:57692"/>
    </cofactor>
</comment>
<gene>
    <name evidence="8" type="ORF">DMC30DRAFT_446770</name>
</gene>
<dbReference type="GO" id="GO:0005741">
    <property type="term" value="C:mitochondrial outer membrane"/>
    <property type="evidence" value="ECO:0007669"/>
    <property type="project" value="TreeGrafter"/>
</dbReference>
<proteinExistence type="predicted"/>
<keyword evidence="5" id="KW-0560">Oxidoreductase</keyword>
<dbReference type="Gene3D" id="3.50.50.60">
    <property type="entry name" value="FAD/NAD(P)-binding domain"/>
    <property type="match status" value="1"/>
</dbReference>
<dbReference type="InterPro" id="IPR002938">
    <property type="entry name" value="FAD-bd"/>
</dbReference>
<reference evidence="8 9" key="1">
    <citation type="submission" date="2019-03" db="EMBL/GenBank/DDBJ databases">
        <title>Rhodosporidium diobovatum UCD-FST 08-225 genome sequencing, assembly, and annotation.</title>
        <authorList>
            <person name="Fakankun I.U."/>
            <person name="Fristensky B."/>
            <person name="Levin D.B."/>
        </authorList>
    </citation>
    <scope>NUCLEOTIDE SEQUENCE [LARGE SCALE GENOMIC DNA]</scope>
    <source>
        <strain evidence="8 9">UCD-FST 08-225</strain>
    </source>
</reference>
<dbReference type="GO" id="GO:0004502">
    <property type="term" value="F:kynurenine 3-monooxygenase activity"/>
    <property type="evidence" value="ECO:0007669"/>
    <property type="project" value="TreeGrafter"/>
</dbReference>
<dbReference type="InterPro" id="IPR036188">
    <property type="entry name" value="FAD/NAD-bd_sf"/>
</dbReference>
<keyword evidence="3" id="KW-0274">FAD</keyword>
<dbReference type="PANTHER" id="PTHR46028:SF2">
    <property type="entry name" value="KYNURENINE 3-MONOOXYGENASE"/>
    <property type="match status" value="1"/>
</dbReference>
<organism evidence="8 9">
    <name type="scientific">Rhodotorula diobovata</name>
    <dbReference type="NCBI Taxonomy" id="5288"/>
    <lineage>
        <taxon>Eukaryota</taxon>
        <taxon>Fungi</taxon>
        <taxon>Dikarya</taxon>
        <taxon>Basidiomycota</taxon>
        <taxon>Pucciniomycotina</taxon>
        <taxon>Microbotryomycetes</taxon>
        <taxon>Sporidiobolales</taxon>
        <taxon>Sporidiobolaceae</taxon>
        <taxon>Rhodotorula</taxon>
    </lineage>
</organism>
<dbReference type="AlphaFoldDB" id="A0A5C5FV97"/>
<evidence type="ECO:0000256" key="4">
    <source>
        <dbReference type="ARBA" id="ARBA00022857"/>
    </source>
</evidence>
<evidence type="ECO:0000259" key="7">
    <source>
        <dbReference type="Pfam" id="PF01494"/>
    </source>
</evidence>
<dbReference type="PRINTS" id="PR00420">
    <property type="entry name" value="RNGMNOXGNASE"/>
</dbReference>
<keyword evidence="9" id="KW-1185">Reference proteome</keyword>
<dbReference type="PANTHER" id="PTHR46028">
    <property type="entry name" value="KYNURENINE 3-MONOOXYGENASE"/>
    <property type="match status" value="1"/>
</dbReference>
<dbReference type="OrthoDB" id="10053569at2759"/>
<evidence type="ECO:0000313" key="8">
    <source>
        <dbReference type="EMBL" id="TNY20783.1"/>
    </source>
</evidence>
<dbReference type="EMBL" id="SOZI01000058">
    <property type="protein sequence ID" value="TNY20783.1"/>
    <property type="molecule type" value="Genomic_DNA"/>
</dbReference>
<keyword evidence="4" id="KW-0521">NADP</keyword>
<protein>
    <recommendedName>
        <fullName evidence="7">FAD-binding domain-containing protein</fullName>
    </recommendedName>
</protein>
<accession>A0A5C5FV97</accession>
<dbReference type="STRING" id="5288.A0A5C5FV97"/>
<evidence type="ECO:0000256" key="2">
    <source>
        <dbReference type="ARBA" id="ARBA00022630"/>
    </source>
</evidence>
<evidence type="ECO:0000313" key="9">
    <source>
        <dbReference type="Proteomes" id="UP000311382"/>
    </source>
</evidence>
<evidence type="ECO:0000256" key="3">
    <source>
        <dbReference type="ARBA" id="ARBA00022827"/>
    </source>
</evidence>
<keyword evidence="2" id="KW-0285">Flavoprotein</keyword>
<evidence type="ECO:0000256" key="5">
    <source>
        <dbReference type="ARBA" id="ARBA00023002"/>
    </source>
</evidence>
<dbReference type="Pfam" id="PF01494">
    <property type="entry name" value="FAD_binding_3"/>
    <property type="match status" value="1"/>
</dbReference>
<dbReference type="GO" id="GO:0071949">
    <property type="term" value="F:FAD binding"/>
    <property type="evidence" value="ECO:0007669"/>
    <property type="project" value="InterPro"/>
</dbReference>
<feature type="domain" description="FAD-binding" evidence="7">
    <location>
        <begin position="8"/>
        <end position="196"/>
    </location>
</feature>
<evidence type="ECO:0000256" key="6">
    <source>
        <dbReference type="ARBA" id="ARBA00023033"/>
    </source>
</evidence>
<keyword evidence="6" id="KW-0503">Monooxygenase</keyword>
<name>A0A5C5FV97_9BASI</name>
<dbReference type="Proteomes" id="UP000311382">
    <property type="component" value="Unassembled WGS sequence"/>
</dbReference>
<dbReference type="GO" id="GO:0070189">
    <property type="term" value="P:kynurenine metabolic process"/>
    <property type="evidence" value="ECO:0007669"/>
    <property type="project" value="TreeGrafter"/>
</dbReference>
<dbReference type="SUPFAM" id="SSF51905">
    <property type="entry name" value="FAD/NAD(P)-binding domain"/>
    <property type="match status" value="1"/>
</dbReference>
<evidence type="ECO:0000256" key="1">
    <source>
        <dbReference type="ARBA" id="ARBA00001974"/>
    </source>
</evidence>
<comment type="caution">
    <text evidence="8">The sequence shown here is derived from an EMBL/GenBank/DDBJ whole genome shotgun (WGS) entry which is preliminary data.</text>
</comment>